<sequence length="578" mass="60121">MIFKPSSLHKLFFTYICPRFYGGAPAAPSNTTSTSTVNQSPWQNPVYQSLMLGTAAQPGPATSMLNASRDQMAQWNAVNKAGLDPATQASLGAWNPNVAGSTAAYTNNLDATTGQYVPTANPNAIANRVANDSPIEQSAAQGGVMGLKGYASGGAPYSLTDALKRVAYFDPTTGKSTLPDFLAIQKKARELGTPDQYTKGTDAYNQALAATQALQAYSPENIAAQQADVAMMQGAGPASANQLTQYQMQGPGAVNAPTAGTNQMAGPQSWLDQGTSEAYMSPYMQNVVDIQKREADRAYRQQGNELNAQAVKSGAFGGSRQAIQQAEAARNQNMLLNDIQAKGQQEAYASGMGQFNTAQNQQMQAGQANLTTAQQTTLANQAAQIQAMMANQGMDYNTAVQNLQAQMGIQNTQAGQDLQAALANQGVQQQTQTANMAAQNIANQQYATQNLAAQQANQSAGLQANQQNLGTAAQLGNIGQGLTGVGTAQNAAQIANLGAQGQVAQAEQNLGQSYLDAQSGNATSWLNAPTAINAGAANVLNAQPVSGGTTSTVGTTAPPHWARGGLIKNGKVSKGSKK</sequence>
<evidence type="ECO:0000313" key="2">
    <source>
        <dbReference type="EMBL" id="CAB4180388.1"/>
    </source>
</evidence>
<proteinExistence type="predicted"/>
<feature type="region of interest" description="Disordered" evidence="1">
    <location>
        <begin position="550"/>
        <end position="578"/>
    </location>
</feature>
<name>A0A6J5QGT1_9CAUD</name>
<dbReference type="EMBL" id="LR797001">
    <property type="protein sequence ID" value="CAB4180388.1"/>
    <property type="molecule type" value="Genomic_DNA"/>
</dbReference>
<reference evidence="2" key="1">
    <citation type="submission" date="2020-05" db="EMBL/GenBank/DDBJ databases">
        <authorList>
            <person name="Chiriac C."/>
            <person name="Salcher M."/>
            <person name="Ghai R."/>
            <person name="Kavagutti S V."/>
        </authorList>
    </citation>
    <scope>NUCLEOTIDE SEQUENCE</scope>
</reference>
<accession>A0A6J5QGT1</accession>
<protein>
    <submittedName>
        <fullName evidence="2">Uncharacterized protein</fullName>
    </submittedName>
</protein>
<organism evidence="2">
    <name type="scientific">uncultured Caudovirales phage</name>
    <dbReference type="NCBI Taxonomy" id="2100421"/>
    <lineage>
        <taxon>Viruses</taxon>
        <taxon>Duplodnaviria</taxon>
        <taxon>Heunggongvirae</taxon>
        <taxon>Uroviricota</taxon>
        <taxon>Caudoviricetes</taxon>
        <taxon>Peduoviridae</taxon>
        <taxon>Maltschvirus</taxon>
        <taxon>Maltschvirus maltsch</taxon>
    </lineage>
</organism>
<gene>
    <name evidence="2" type="ORF">UFOVP1043_28</name>
</gene>
<evidence type="ECO:0000256" key="1">
    <source>
        <dbReference type="SAM" id="MobiDB-lite"/>
    </source>
</evidence>